<comment type="caution">
    <text evidence="1">The sequence shown here is derived from an EMBL/GenBank/DDBJ whole genome shotgun (WGS) entry which is preliminary data.</text>
</comment>
<keyword evidence="2" id="KW-1185">Reference proteome</keyword>
<dbReference type="GO" id="GO:0016740">
    <property type="term" value="F:transferase activity"/>
    <property type="evidence" value="ECO:0007669"/>
    <property type="project" value="UniProtKB-KW"/>
</dbReference>
<dbReference type="EMBL" id="VCEJ01000002">
    <property type="protein sequence ID" value="TLV02337.1"/>
    <property type="molecule type" value="Genomic_DNA"/>
</dbReference>
<gene>
    <name evidence="1" type="ORF">FEN17_01465</name>
</gene>
<dbReference type="Proteomes" id="UP000306402">
    <property type="component" value="Unassembled WGS sequence"/>
</dbReference>
<proteinExistence type="predicted"/>
<name>A0A5R9L1T0_9BACT</name>
<dbReference type="Gene3D" id="3.40.630.30">
    <property type="match status" value="1"/>
</dbReference>
<evidence type="ECO:0000313" key="2">
    <source>
        <dbReference type="Proteomes" id="UP000306402"/>
    </source>
</evidence>
<dbReference type="SUPFAM" id="SSF55729">
    <property type="entry name" value="Acyl-CoA N-acyltransferases (Nat)"/>
    <property type="match status" value="1"/>
</dbReference>
<evidence type="ECO:0000313" key="1">
    <source>
        <dbReference type="EMBL" id="TLV02337.1"/>
    </source>
</evidence>
<accession>A0A5R9L1T0</accession>
<dbReference type="AlphaFoldDB" id="A0A5R9L1T0"/>
<protein>
    <submittedName>
        <fullName evidence="1">GNAT family N-acetyltransferase</fullName>
    </submittedName>
</protein>
<dbReference type="InterPro" id="IPR016181">
    <property type="entry name" value="Acyl_CoA_acyltransferase"/>
</dbReference>
<keyword evidence="1" id="KW-0808">Transferase</keyword>
<dbReference type="RefSeq" id="WP_138363546.1">
    <property type="nucleotide sequence ID" value="NZ_VCEJ01000002.1"/>
</dbReference>
<organism evidence="1 2">
    <name type="scientific">Dyadobacter luticola</name>
    <dbReference type="NCBI Taxonomy" id="1979387"/>
    <lineage>
        <taxon>Bacteria</taxon>
        <taxon>Pseudomonadati</taxon>
        <taxon>Bacteroidota</taxon>
        <taxon>Cytophagia</taxon>
        <taxon>Cytophagales</taxon>
        <taxon>Spirosomataceae</taxon>
        <taxon>Dyadobacter</taxon>
    </lineage>
</organism>
<reference evidence="1 2" key="1">
    <citation type="submission" date="2019-05" db="EMBL/GenBank/DDBJ databases">
        <authorList>
            <person name="Qu J.-H."/>
        </authorList>
    </citation>
    <scope>NUCLEOTIDE SEQUENCE [LARGE SCALE GENOMIC DNA]</scope>
    <source>
        <strain evidence="1 2">T17</strain>
    </source>
</reference>
<sequence>MVPTLITRSQICDITWNKLIEHSGQAVVYGFTFYLDLVCESWKALIWPENGDYEIVMPIPVRRKLGIELVYQPLFCQYLGIFSKLELTIEQAAAFCRTLSAHFSYISAYHFNPENFQALQKIRYELNACSFTENATYWLNLGSGYEKIFSKYAKDRWANLKKAKNANWEILKSDRIHPLIFLFVQNHARNISGGVDPSAYNRLEGIFEIMKRLKSTDIWYAHRDGIIHAGILVIRYAGRAIFLFNAADEMGRKLNARTWLLDRYFSDCAGTENLFDFESPEVESISGFYQSFGSERTPYLVMSKNRLWLPFRQLQNLRKLGRLKPVELFTKALIRFEVHFQRSYH</sequence>
<dbReference type="OrthoDB" id="116151at2"/>